<accession>A0A024FVI5</accession>
<proteinExistence type="predicted"/>
<keyword evidence="3" id="KW-1185">Reference proteome</keyword>
<keyword evidence="1" id="KW-1133">Transmembrane helix</keyword>
<dbReference type="AlphaFoldDB" id="A0A024FVI5"/>
<comment type="caution">
    <text evidence="2">The sequence shown here is derived from an EMBL/GenBank/DDBJ whole genome shotgun (WGS) entry which is preliminary data.</text>
</comment>
<keyword evidence="1" id="KW-0812">Transmembrane</keyword>
<protein>
    <submittedName>
        <fullName evidence="2">Uncharacterized protein</fullName>
    </submittedName>
</protein>
<evidence type="ECO:0000313" key="2">
    <source>
        <dbReference type="EMBL" id="CCI10674.1"/>
    </source>
</evidence>
<keyword evidence="1" id="KW-0472">Membrane</keyword>
<reference evidence="2 3" key="1">
    <citation type="submission" date="2012-05" db="EMBL/GenBank/DDBJ databases">
        <title>Recombination and specialization in a pathogen metapopulation.</title>
        <authorList>
            <person name="Gardiner A."/>
            <person name="Kemen E."/>
            <person name="Schultz-Larsen T."/>
            <person name="MacLean D."/>
            <person name="Van Oosterhout C."/>
            <person name="Jones J.D.G."/>
        </authorList>
    </citation>
    <scope>NUCLEOTIDE SEQUENCE [LARGE SCALE GENOMIC DNA]</scope>
    <source>
        <strain evidence="2 3">Ac Nc2</strain>
    </source>
</reference>
<dbReference type="InParanoid" id="A0A024FVI5"/>
<dbReference type="Proteomes" id="UP000053237">
    <property type="component" value="Unassembled WGS sequence"/>
</dbReference>
<evidence type="ECO:0000256" key="1">
    <source>
        <dbReference type="SAM" id="Phobius"/>
    </source>
</evidence>
<evidence type="ECO:0000313" key="3">
    <source>
        <dbReference type="Proteomes" id="UP000053237"/>
    </source>
</evidence>
<name>A0A024FVI5_9STRA</name>
<gene>
    <name evidence="2" type="ORF">BN9_112190</name>
</gene>
<sequence length="119" mass="13804">MTSTKKPNKLVYRSRLELLIIISDQRIINSQRTDLIDFIRPIKWPSEPSKDNQRPINSTMFCVLIRYFSASFGCSFLLFATNVASISIRILSLCHYYCLISVCKLQLFPPEILKAVWSQ</sequence>
<dbReference type="EMBL" id="CAIX01000342">
    <property type="protein sequence ID" value="CCI10674.1"/>
    <property type="molecule type" value="Genomic_DNA"/>
</dbReference>
<organism evidence="2 3">
    <name type="scientific">Albugo candida</name>
    <dbReference type="NCBI Taxonomy" id="65357"/>
    <lineage>
        <taxon>Eukaryota</taxon>
        <taxon>Sar</taxon>
        <taxon>Stramenopiles</taxon>
        <taxon>Oomycota</taxon>
        <taxon>Peronosporomycetes</taxon>
        <taxon>Albuginales</taxon>
        <taxon>Albuginaceae</taxon>
        <taxon>Albugo</taxon>
    </lineage>
</organism>
<feature type="transmembrane region" description="Helical" evidence="1">
    <location>
        <begin position="60"/>
        <end position="80"/>
    </location>
</feature>